<comment type="caution">
    <text evidence="2">The sequence shown here is derived from an EMBL/GenBank/DDBJ whole genome shotgun (WGS) entry which is preliminary data.</text>
</comment>
<feature type="compositionally biased region" description="Gly residues" evidence="1">
    <location>
        <begin position="60"/>
        <end position="72"/>
    </location>
</feature>
<evidence type="ECO:0000313" key="3">
    <source>
        <dbReference type="Proteomes" id="UP000823388"/>
    </source>
</evidence>
<organism evidence="2 3">
    <name type="scientific">Panicum virgatum</name>
    <name type="common">Blackwell switchgrass</name>
    <dbReference type="NCBI Taxonomy" id="38727"/>
    <lineage>
        <taxon>Eukaryota</taxon>
        <taxon>Viridiplantae</taxon>
        <taxon>Streptophyta</taxon>
        <taxon>Embryophyta</taxon>
        <taxon>Tracheophyta</taxon>
        <taxon>Spermatophyta</taxon>
        <taxon>Magnoliopsida</taxon>
        <taxon>Liliopsida</taxon>
        <taxon>Poales</taxon>
        <taxon>Poaceae</taxon>
        <taxon>PACMAD clade</taxon>
        <taxon>Panicoideae</taxon>
        <taxon>Panicodae</taxon>
        <taxon>Paniceae</taxon>
        <taxon>Panicinae</taxon>
        <taxon>Panicum</taxon>
        <taxon>Panicum sect. Hiantes</taxon>
    </lineage>
</organism>
<evidence type="ECO:0000256" key="1">
    <source>
        <dbReference type="SAM" id="MobiDB-lite"/>
    </source>
</evidence>
<feature type="region of interest" description="Disordered" evidence="1">
    <location>
        <begin position="1"/>
        <end position="77"/>
    </location>
</feature>
<feature type="compositionally biased region" description="Gly residues" evidence="1">
    <location>
        <begin position="36"/>
        <end position="46"/>
    </location>
</feature>
<dbReference type="AlphaFoldDB" id="A0A8T0MHR0"/>
<accession>A0A8T0MHR0</accession>
<reference evidence="2" key="1">
    <citation type="submission" date="2020-05" db="EMBL/GenBank/DDBJ databases">
        <title>WGS assembly of Panicum virgatum.</title>
        <authorList>
            <person name="Lovell J.T."/>
            <person name="Jenkins J."/>
            <person name="Shu S."/>
            <person name="Juenger T.E."/>
            <person name="Schmutz J."/>
        </authorList>
    </citation>
    <scope>NUCLEOTIDE SEQUENCE</scope>
    <source>
        <strain evidence="2">AP13</strain>
    </source>
</reference>
<sequence length="228" mass="23319">MSETCRGASGRPGAGARAGRRPAAAALQPRARGGRGKGAGGRGAGGPAAAALRPERGEAAAGGRGPGRGRAGGWRRRRFREGAGMAPEAEALAGRRPAAAALPAQARGGRGAGGQGPAAAPQARPRGGRGRPGRGRGGAGQPVGEAPVCVGQIRIECADSVEWAGFWQAGGIGPNFRRSSLAAESYAPIFDGWDGLPKTRTTFGGRSNFRHTQFESRRKLVNFRRLEL</sequence>
<proteinExistence type="predicted"/>
<name>A0A8T0MHR0_PANVG</name>
<feature type="compositionally biased region" description="Low complexity" evidence="1">
    <location>
        <begin position="89"/>
        <end position="107"/>
    </location>
</feature>
<evidence type="ECO:0000313" key="2">
    <source>
        <dbReference type="EMBL" id="KAG2534779.1"/>
    </source>
</evidence>
<dbReference type="Proteomes" id="UP000823388">
    <property type="component" value="Chromosome 9N"/>
</dbReference>
<keyword evidence="3" id="KW-1185">Reference proteome</keyword>
<dbReference type="EMBL" id="CM029054">
    <property type="protein sequence ID" value="KAG2534779.1"/>
    <property type="molecule type" value="Genomic_DNA"/>
</dbReference>
<gene>
    <name evidence="2" type="ORF">PVAP13_9NG083473</name>
</gene>
<feature type="region of interest" description="Disordered" evidence="1">
    <location>
        <begin position="89"/>
        <end position="143"/>
    </location>
</feature>
<feature type="compositionally biased region" description="Low complexity" evidence="1">
    <location>
        <begin position="1"/>
        <end position="31"/>
    </location>
</feature>
<protein>
    <submittedName>
        <fullName evidence="2">Uncharacterized protein</fullName>
    </submittedName>
</protein>